<evidence type="ECO:0000313" key="4">
    <source>
        <dbReference type="Proteomes" id="UP001152533"/>
    </source>
</evidence>
<dbReference type="Pfam" id="PF13847">
    <property type="entry name" value="Methyltransf_31"/>
    <property type="match status" value="1"/>
</dbReference>
<evidence type="ECO:0000256" key="1">
    <source>
        <dbReference type="ARBA" id="ARBA00038158"/>
    </source>
</evidence>
<evidence type="ECO:0000313" key="3">
    <source>
        <dbReference type="EMBL" id="CAI0649990.1"/>
    </source>
</evidence>
<comment type="caution">
    <text evidence="3">The sequence shown here is derived from an EMBL/GenBank/DDBJ whole genome shotgun (WGS) entry which is preliminary data.</text>
</comment>
<protein>
    <recommendedName>
        <fullName evidence="2">Methyltransferase domain-containing protein</fullName>
    </recommendedName>
</protein>
<name>A0A9W4RYM8_9PEZI</name>
<dbReference type="InterPro" id="IPR029063">
    <property type="entry name" value="SAM-dependent_MTases_sf"/>
</dbReference>
<dbReference type="CDD" id="cd02440">
    <property type="entry name" value="AdoMet_MTases"/>
    <property type="match status" value="1"/>
</dbReference>
<keyword evidence="4" id="KW-1185">Reference proteome</keyword>
<dbReference type="PANTHER" id="PTHR43591">
    <property type="entry name" value="METHYLTRANSFERASE"/>
    <property type="match status" value="1"/>
</dbReference>
<accession>A0A9W4RYM8</accession>
<dbReference type="SUPFAM" id="SSF53335">
    <property type="entry name" value="S-adenosyl-L-methionine-dependent methyltransferases"/>
    <property type="match status" value="1"/>
</dbReference>
<dbReference type="GO" id="GO:0008168">
    <property type="term" value="F:methyltransferase activity"/>
    <property type="evidence" value="ECO:0007669"/>
    <property type="project" value="TreeGrafter"/>
</dbReference>
<dbReference type="Gene3D" id="3.40.50.150">
    <property type="entry name" value="Vaccinia Virus protein VP39"/>
    <property type="match status" value="1"/>
</dbReference>
<dbReference type="Proteomes" id="UP001152533">
    <property type="component" value="Unassembled WGS sequence"/>
</dbReference>
<dbReference type="AlphaFoldDB" id="A0A9W4RYM8"/>
<reference evidence="3" key="1">
    <citation type="submission" date="2022-08" db="EMBL/GenBank/DDBJ databases">
        <authorList>
            <person name="Giroux E."/>
            <person name="Giroux E."/>
        </authorList>
    </citation>
    <scope>NUCLEOTIDE SEQUENCE</scope>
    <source>
        <strain evidence="3">H1091258</strain>
    </source>
</reference>
<dbReference type="InterPro" id="IPR025714">
    <property type="entry name" value="Methyltranfer_dom"/>
</dbReference>
<sequence>MQSRLDVTRNYVGHGVDTINAHISNRTIANSVSYLLPILEILPADFTFLDVGCGPASITIDVAKRYPSATILAIDGSPAVISQARDAAHKANVHNIRFAVGDALDLAPTASEPGFELIKGSCDVAHTHNVVMHTTDAPRALVELRSAVRAGGFVCCKEADRACLMMWPENTAISRTYAMISAIMEAKGCDPYVGRKLKTYAIAAGFSSKDIRVGQAPWVVCSREERENWGGLVARTSADPEARARIEHEARCIGHEINLEELHKGWKDWIEDDTACASISDIYVVCRKQ</sequence>
<gene>
    <name evidence="3" type="ORF">CGXH109_LOCUS91485</name>
</gene>
<dbReference type="EMBL" id="CAMGZC010000786">
    <property type="protein sequence ID" value="CAI0649990.1"/>
    <property type="molecule type" value="Genomic_DNA"/>
</dbReference>
<organism evidence="3 4">
    <name type="scientific">Colletotrichum noveboracense</name>
    <dbReference type="NCBI Taxonomy" id="2664923"/>
    <lineage>
        <taxon>Eukaryota</taxon>
        <taxon>Fungi</taxon>
        <taxon>Dikarya</taxon>
        <taxon>Ascomycota</taxon>
        <taxon>Pezizomycotina</taxon>
        <taxon>Sordariomycetes</taxon>
        <taxon>Hypocreomycetidae</taxon>
        <taxon>Glomerellales</taxon>
        <taxon>Glomerellaceae</taxon>
        <taxon>Colletotrichum</taxon>
        <taxon>Colletotrichum gloeosporioides species complex</taxon>
    </lineage>
</organism>
<comment type="similarity">
    <text evidence="1">Belongs to the methyltransferase superfamily. LaeA methyltransferase family.</text>
</comment>
<feature type="domain" description="Methyltransferase" evidence="2">
    <location>
        <begin position="46"/>
        <end position="160"/>
    </location>
</feature>
<dbReference type="PANTHER" id="PTHR43591:SF24">
    <property type="entry name" value="2-METHOXY-6-POLYPRENYL-1,4-BENZOQUINOL METHYLASE, MITOCHONDRIAL"/>
    <property type="match status" value="1"/>
</dbReference>
<evidence type="ECO:0000259" key="2">
    <source>
        <dbReference type="Pfam" id="PF13847"/>
    </source>
</evidence>
<proteinExistence type="inferred from homology"/>